<dbReference type="InterPro" id="IPR003961">
    <property type="entry name" value="FN3_dom"/>
</dbReference>
<evidence type="ECO:0000313" key="4">
    <source>
        <dbReference type="Proteomes" id="UP000178794"/>
    </source>
</evidence>
<comment type="caution">
    <text evidence="3">The sequence shown here is derived from an EMBL/GenBank/DDBJ whole genome shotgun (WGS) entry which is preliminary data.</text>
</comment>
<evidence type="ECO:0000256" key="1">
    <source>
        <dbReference type="SAM" id="Phobius"/>
    </source>
</evidence>
<dbReference type="AlphaFoldDB" id="A0A1F6DE28"/>
<name>A0A1F6DE28_9BACT</name>
<dbReference type="InterPro" id="IPR013783">
    <property type="entry name" value="Ig-like_fold"/>
</dbReference>
<keyword evidence="1" id="KW-0812">Transmembrane</keyword>
<protein>
    <recommendedName>
        <fullName evidence="2">Fibronectin type-III domain-containing protein</fullName>
    </recommendedName>
</protein>
<feature type="domain" description="Fibronectin type-III" evidence="2">
    <location>
        <begin position="212"/>
        <end position="302"/>
    </location>
</feature>
<keyword evidence="1" id="KW-0472">Membrane</keyword>
<organism evidence="3 4">
    <name type="scientific">Candidatus Kaiserbacteria bacterium RIFCSPHIGHO2_02_FULL_50_50</name>
    <dbReference type="NCBI Taxonomy" id="1798492"/>
    <lineage>
        <taxon>Bacteria</taxon>
        <taxon>Candidatus Kaiseribacteriota</taxon>
    </lineage>
</organism>
<keyword evidence="1" id="KW-1133">Transmembrane helix</keyword>
<dbReference type="InterPro" id="IPR036116">
    <property type="entry name" value="FN3_sf"/>
</dbReference>
<dbReference type="SUPFAM" id="SSF49265">
    <property type="entry name" value="Fibronectin type III"/>
    <property type="match status" value="1"/>
</dbReference>
<dbReference type="Gene3D" id="2.60.40.10">
    <property type="entry name" value="Immunoglobulins"/>
    <property type="match status" value="1"/>
</dbReference>
<gene>
    <name evidence="3" type="ORF">A3C89_00290</name>
</gene>
<evidence type="ECO:0000259" key="2">
    <source>
        <dbReference type="PROSITE" id="PS50853"/>
    </source>
</evidence>
<dbReference type="Proteomes" id="UP000178794">
    <property type="component" value="Unassembled WGS sequence"/>
</dbReference>
<reference evidence="3 4" key="1">
    <citation type="journal article" date="2016" name="Nat. Commun.">
        <title>Thousands of microbial genomes shed light on interconnected biogeochemical processes in an aquifer system.</title>
        <authorList>
            <person name="Anantharaman K."/>
            <person name="Brown C.T."/>
            <person name="Hug L.A."/>
            <person name="Sharon I."/>
            <person name="Castelle C.J."/>
            <person name="Probst A.J."/>
            <person name="Thomas B.C."/>
            <person name="Singh A."/>
            <person name="Wilkins M.J."/>
            <person name="Karaoz U."/>
            <person name="Brodie E.L."/>
            <person name="Williams K.H."/>
            <person name="Hubbard S.S."/>
            <person name="Banfield J.F."/>
        </authorList>
    </citation>
    <scope>NUCLEOTIDE SEQUENCE [LARGE SCALE GENOMIC DNA]</scope>
</reference>
<sequence>MKNLFQKILKISRRHIRAIAIAVILVGIVSGLFMGGHVPVSRMYDYVNTVFTFNDSKEIQLRLGSTEKYAQEIVLFSEQEKWENLREALMQYDTQISAVEKIVTESDDTSTAEMLLFIASSTASHTSIFKDTVSKIPKEMKFTLLRLIEKNIDTLAALQEQYQASEKSMAEFEDRILGNVEEESADEMETDGEPKKEIAEAMQKAPLSKPVAPKAVLAITNVTESVSGQVVTISWQTGADARSHIEMNEQSFDSVEDVSKNHTVVISNLTKGKTYSYKIIAKSLGSSASEDTVNDTFETAPVYTIEVAISDDSSCYLLTVSDNEEYLVRGYQMNITGRITTGNVLYPQKSYTTDKNGEVEYCNKGVTHFSIESKDIDYVASSNSVAVYNRTLKNLTTNRTDEYGLFQATFDVYK</sequence>
<accession>A0A1F6DE28</accession>
<feature type="transmembrane region" description="Helical" evidence="1">
    <location>
        <begin position="20"/>
        <end position="40"/>
    </location>
</feature>
<dbReference type="CDD" id="cd00063">
    <property type="entry name" value="FN3"/>
    <property type="match status" value="1"/>
</dbReference>
<dbReference type="EMBL" id="MFLF01000013">
    <property type="protein sequence ID" value="OGG59641.1"/>
    <property type="molecule type" value="Genomic_DNA"/>
</dbReference>
<proteinExistence type="predicted"/>
<evidence type="ECO:0000313" key="3">
    <source>
        <dbReference type="EMBL" id="OGG59641.1"/>
    </source>
</evidence>
<dbReference type="PROSITE" id="PS50853">
    <property type="entry name" value="FN3"/>
    <property type="match status" value="1"/>
</dbReference>